<dbReference type="InterPro" id="IPR002932">
    <property type="entry name" value="Glu_synthdom"/>
</dbReference>
<evidence type="ECO:0000256" key="2">
    <source>
        <dbReference type="PIRNR" id="PIRNR006429"/>
    </source>
</evidence>
<proteinExistence type="inferred from homology"/>
<dbReference type="InterPro" id="IPR024188">
    <property type="entry name" value="GltB"/>
</dbReference>
<accession>A0A6I3KGH0</accession>
<evidence type="ECO:0000256" key="3">
    <source>
        <dbReference type="SAM" id="Phobius"/>
    </source>
</evidence>
<sequence>MRALLLPFSPRYILLSIALAGTGAFGVAAWREPASLPYYLLPLAFFGAFAFLGLRDLTQRRHAILRNYPIAAHLRFILENIRPELRQYFFESDKEGMPFPRDKRAIVYQRAKHELDKRPFGTHYDVYRTEYEWLHHSMAPKPVAKEPFRILIGGRDCRHPYSASVFNISAMSFGSISANAIRSLNKGAKLGGFAHDTGEGGFSPYHRAHGGDIIWEIGTGYFGCRNKDGTFAPERFAETAAIDQVKMIEIKLSQGAKPGLGGILPAAKVTREIARIRLVEAGKDCVSPARHSAFSAPVEMMRFIAELRRLSGGKPTGFKLCVGHPWEFLALVKAMLETGITPDFIVVDGTEGGTGAAPLEFIDHMGMPLRDGLAFVHSALVGAGLRERIKLGASGKITSAFDMARVMALGADWCNSARGFMFAVGCIQAQTCHTGHCPTGVATQDLTRQRAIVVTDKSVRVASFHKQTVKALAELVAAAGLDHPGELRPHHFMRRAAPDRVVTFAEQYQFMEPGELLRGTQNAHFGTAWRMASAHSFAAACDPSQRIMPNAAE</sequence>
<evidence type="ECO:0000313" key="6">
    <source>
        <dbReference type="Proteomes" id="UP000440694"/>
    </source>
</evidence>
<dbReference type="InterPro" id="IPR027283">
    <property type="entry name" value="YerD"/>
</dbReference>
<dbReference type="RefSeq" id="WP_154738108.1">
    <property type="nucleotide sequence ID" value="NZ_WMBQ01000001.1"/>
</dbReference>
<keyword evidence="3" id="KW-1133">Transmembrane helix</keyword>
<keyword evidence="3" id="KW-0472">Membrane</keyword>
<name>A0A6I3KGH0_9HYPH</name>
<reference evidence="5 6" key="1">
    <citation type="submission" date="2019-11" db="EMBL/GenBank/DDBJ databases">
        <title>Identification of a novel strain.</title>
        <authorList>
            <person name="Xu Q."/>
            <person name="Wang G."/>
        </authorList>
    </citation>
    <scope>NUCLEOTIDE SEQUENCE [LARGE SCALE GENOMIC DNA]</scope>
    <source>
        <strain evidence="6">xq</strain>
    </source>
</reference>
<feature type="transmembrane region" description="Helical" evidence="3">
    <location>
        <begin position="36"/>
        <end position="54"/>
    </location>
</feature>
<evidence type="ECO:0000256" key="1">
    <source>
        <dbReference type="ARBA" id="ARBA00009716"/>
    </source>
</evidence>
<dbReference type="FunFam" id="3.20.20.70:FF:000156">
    <property type="entry name" value="Glutamate synthase domain protein"/>
    <property type="match status" value="1"/>
</dbReference>
<evidence type="ECO:0000313" key="5">
    <source>
        <dbReference type="EMBL" id="MTD93578.1"/>
    </source>
</evidence>
<dbReference type="CDD" id="cd02808">
    <property type="entry name" value="GltS_FMN"/>
    <property type="match status" value="1"/>
</dbReference>
<comment type="caution">
    <text evidence="5">The sequence shown here is derived from an EMBL/GenBank/DDBJ whole genome shotgun (WGS) entry which is preliminary data.</text>
</comment>
<dbReference type="InterPro" id="IPR013785">
    <property type="entry name" value="Aldolase_TIM"/>
</dbReference>
<evidence type="ECO:0000259" key="4">
    <source>
        <dbReference type="Pfam" id="PF01645"/>
    </source>
</evidence>
<feature type="domain" description="Glutamate synthase" evidence="4">
    <location>
        <begin position="164"/>
        <end position="481"/>
    </location>
</feature>
<feature type="transmembrane region" description="Helical" evidence="3">
    <location>
        <begin position="12"/>
        <end position="30"/>
    </location>
</feature>
<keyword evidence="3" id="KW-0812">Transmembrane</keyword>
<dbReference type="Pfam" id="PF01645">
    <property type="entry name" value="Glu_synthase"/>
    <property type="match status" value="1"/>
</dbReference>
<dbReference type="GO" id="GO:0006537">
    <property type="term" value="P:glutamate biosynthetic process"/>
    <property type="evidence" value="ECO:0007669"/>
    <property type="project" value="InterPro"/>
</dbReference>
<dbReference type="PANTHER" id="PTHR43819:SF1">
    <property type="entry name" value="ARCHAEAL-TYPE GLUTAMATE SYNTHASE [NADPH]"/>
    <property type="match status" value="1"/>
</dbReference>
<dbReference type="SUPFAM" id="SSF51395">
    <property type="entry name" value="FMN-linked oxidoreductases"/>
    <property type="match status" value="1"/>
</dbReference>
<protein>
    <submittedName>
        <fullName evidence="5">FMN-binding glutamate synthase family protein</fullName>
    </submittedName>
</protein>
<comment type="similarity">
    <text evidence="1 2">Belongs to the glutamate synthase family.</text>
</comment>
<dbReference type="PANTHER" id="PTHR43819">
    <property type="entry name" value="ARCHAEAL-TYPE GLUTAMATE SYNTHASE [NADPH]"/>
    <property type="match status" value="1"/>
</dbReference>
<dbReference type="PIRSF" id="PIRSF006429">
    <property type="entry name" value="GOGAT_lg_2"/>
    <property type="match status" value="1"/>
</dbReference>
<dbReference type="Proteomes" id="UP000440694">
    <property type="component" value="Unassembled WGS sequence"/>
</dbReference>
<dbReference type="PIRSF" id="PIRSF500060">
    <property type="entry name" value="UCP500060"/>
    <property type="match status" value="1"/>
</dbReference>
<dbReference type="EMBL" id="WMBQ01000001">
    <property type="protein sequence ID" value="MTD93578.1"/>
    <property type="molecule type" value="Genomic_DNA"/>
</dbReference>
<dbReference type="GO" id="GO:0015930">
    <property type="term" value="F:glutamate synthase activity"/>
    <property type="evidence" value="ECO:0007669"/>
    <property type="project" value="InterPro"/>
</dbReference>
<dbReference type="AlphaFoldDB" id="A0A6I3KGH0"/>
<organism evidence="5 6">
    <name type="scientific">Hyphomicrobium album</name>
    <dbReference type="NCBI Taxonomy" id="2665159"/>
    <lineage>
        <taxon>Bacteria</taxon>
        <taxon>Pseudomonadati</taxon>
        <taxon>Pseudomonadota</taxon>
        <taxon>Alphaproteobacteria</taxon>
        <taxon>Hyphomicrobiales</taxon>
        <taxon>Hyphomicrobiaceae</taxon>
        <taxon>Hyphomicrobium</taxon>
    </lineage>
</organism>
<dbReference type="Gene3D" id="3.20.20.70">
    <property type="entry name" value="Aldolase class I"/>
    <property type="match status" value="1"/>
</dbReference>
<gene>
    <name evidence="5" type="ORF">GIW81_04425</name>
</gene>
<keyword evidence="6" id="KW-1185">Reference proteome</keyword>